<keyword evidence="2" id="KW-1185">Reference proteome</keyword>
<sequence length="140" mass="16337">MEKSIMSRDEVRTSIMNIIKGVEAELVMNESCINREESSNVNSIINEQVEITELELKDEYELEYNDSIIRCKSRKQCFIDKHKRGSGEEVGISEHTNNTKLLRIILDKFDGEFKRFNEFWPSFVAIVHDNSSLSKVEKFN</sequence>
<name>A0A8X6ITM2_NEPPI</name>
<evidence type="ECO:0000313" key="2">
    <source>
        <dbReference type="Proteomes" id="UP000887013"/>
    </source>
</evidence>
<gene>
    <name evidence="1" type="primary">AVEN_154299_1</name>
    <name evidence="1" type="ORF">NPIL_211611</name>
</gene>
<organism evidence="1 2">
    <name type="scientific">Nephila pilipes</name>
    <name type="common">Giant wood spider</name>
    <name type="synonym">Nephila maculata</name>
    <dbReference type="NCBI Taxonomy" id="299642"/>
    <lineage>
        <taxon>Eukaryota</taxon>
        <taxon>Metazoa</taxon>
        <taxon>Ecdysozoa</taxon>
        <taxon>Arthropoda</taxon>
        <taxon>Chelicerata</taxon>
        <taxon>Arachnida</taxon>
        <taxon>Araneae</taxon>
        <taxon>Araneomorphae</taxon>
        <taxon>Entelegynae</taxon>
        <taxon>Araneoidea</taxon>
        <taxon>Nephilidae</taxon>
        <taxon>Nephila</taxon>
    </lineage>
</organism>
<dbReference type="Proteomes" id="UP000887013">
    <property type="component" value="Unassembled WGS sequence"/>
</dbReference>
<protein>
    <submittedName>
        <fullName evidence="1">Integrase catalytic domain-containing protein</fullName>
    </submittedName>
</protein>
<dbReference type="AlphaFoldDB" id="A0A8X6ITM2"/>
<proteinExistence type="predicted"/>
<reference evidence="1" key="1">
    <citation type="submission" date="2020-08" db="EMBL/GenBank/DDBJ databases">
        <title>Multicomponent nature underlies the extraordinary mechanical properties of spider dragline silk.</title>
        <authorList>
            <person name="Kono N."/>
            <person name="Nakamura H."/>
            <person name="Mori M."/>
            <person name="Yoshida Y."/>
            <person name="Ohtoshi R."/>
            <person name="Malay A.D."/>
            <person name="Moran D.A.P."/>
            <person name="Tomita M."/>
            <person name="Numata K."/>
            <person name="Arakawa K."/>
        </authorList>
    </citation>
    <scope>NUCLEOTIDE SEQUENCE</scope>
</reference>
<accession>A0A8X6ITM2</accession>
<comment type="caution">
    <text evidence="1">The sequence shown here is derived from an EMBL/GenBank/DDBJ whole genome shotgun (WGS) entry which is preliminary data.</text>
</comment>
<evidence type="ECO:0000313" key="1">
    <source>
        <dbReference type="EMBL" id="GFS58911.1"/>
    </source>
</evidence>
<dbReference type="OrthoDB" id="5989194at2759"/>
<dbReference type="EMBL" id="BMAW01047059">
    <property type="protein sequence ID" value="GFS58911.1"/>
    <property type="molecule type" value="Genomic_DNA"/>
</dbReference>